<evidence type="ECO:0000256" key="1">
    <source>
        <dbReference type="SAM" id="SignalP"/>
    </source>
</evidence>
<organism evidence="2 3">
    <name type="scientific">Thelonectria olida</name>
    <dbReference type="NCBI Taxonomy" id="1576542"/>
    <lineage>
        <taxon>Eukaryota</taxon>
        <taxon>Fungi</taxon>
        <taxon>Dikarya</taxon>
        <taxon>Ascomycota</taxon>
        <taxon>Pezizomycotina</taxon>
        <taxon>Sordariomycetes</taxon>
        <taxon>Hypocreomycetidae</taxon>
        <taxon>Hypocreales</taxon>
        <taxon>Nectriaceae</taxon>
        <taxon>Thelonectria</taxon>
    </lineage>
</organism>
<evidence type="ECO:0000313" key="3">
    <source>
        <dbReference type="Proteomes" id="UP000777438"/>
    </source>
</evidence>
<protein>
    <recommendedName>
        <fullName evidence="4">ShKT domain-containing protein</fullName>
    </recommendedName>
</protein>
<dbReference type="AlphaFoldDB" id="A0A9P9ANZ6"/>
<dbReference type="EMBL" id="JAGPYM010000014">
    <property type="protein sequence ID" value="KAH6887742.1"/>
    <property type="molecule type" value="Genomic_DNA"/>
</dbReference>
<comment type="caution">
    <text evidence="2">The sequence shown here is derived from an EMBL/GenBank/DDBJ whole genome shotgun (WGS) entry which is preliminary data.</text>
</comment>
<reference evidence="2 3" key="1">
    <citation type="journal article" date="2021" name="Nat. Commun.">
        <title>Genetic determinants of endophytism in the Arabidopsis root mycobiome.</title>
        <authorList>
            <person name="Mesny F."/>
            <person name="Miyauchi S."/>
            <person name="Thiergart T."/>
            <person name="Pickel B."/>
            <person name="Atanasova L."/>
            <person name="Karlsson M."/>
            <person name="Huettel B."/>
            <person name="Barry K.W."/>
            <person name="Haridas S."/>
            <person name="Chen C."/>
            <person name="Bauer D."/>
            <person name="Andreopoulos W."/>
            <person name="Pangilinan J."/>
            <person name="LaButti K."/>
            <person name="Riley R."/>
            <person name="Lipzen A."/>
            <person name="Clum A."/>
            <person name="Drula E."/>
            <person name="Henrissat B."/>
            <person name="Kohler A."/>
            <person name="Grigoriev I.V."/>
            <person name="Martin F.M."/>
            <person name="Hacquard S."/>
        </authorList>
    </citation>
    <scope>NUCLEOTIDE SEQUENCE [LARGE SCALE GENOMIC DNA]</scope>
    <source>
        <strain evidence="2 3">MPI-CAGE-CH-0241</strain>
    </source>
</reference>
<sequence length="136" mass="15083">MHFLKHIPLFAFLTLTHAIPQLPRNLPTIQPQPTSPPLSAIAVTTTPPSVTDYRTMSPGTYTITRTDGSVLIIVVTAVQKITTMKHPSRTETTASPTPLPPCPSECDCSWIKDKESQEYVMYPYCLSYCDAFGLQK</sequence>
<proteinExistence type="predicted"/>
<feature type="signal peptide" evidence="1">
    <location>
        <begin position="1"/>
        <end position="18"/>
    </location>
</feature>
<accession>A0A9P9ANZ6</accession>
<dbReference type="OrthoDB" id="4941480at2759"/>
<name>A0A9P9ANZ6_9HYPO</name>
<dbReference type="Proteomes" id="UP000777438">
    <property type="component" value="Unassembled WGS sequence"/>
</dbReference>
<keyword evidence="1" id="KW-0732">Signal</keyword>
<feature type="chain" id="PRO_5040191687" description="ShKT domain-containing protein" evidence="1">
    <location>
        <begin position="19"/>
        <end position="136"/>
    </location>
</feature>
<evidence type="ECO:0008006" key="4">
    <source>
        <dbReference type="Google" id="ProtNLM"/>
    </source>
</evidence>
<keyword evidence="3" id="KW-1185">Reference proteome</keyword>
<gene>
    <name evidence="2" type="ORF">B0T10DRAFT_549696</name>
</gene>
<evidence type="ECO:0000313" key="2">
    <source>
        <dbReference type="EMBL" id="KAH6887742.1"/>
    </source>
</evidence>